<dbReference type="InParanoid" id="G2QDI4"/>
<dbReference type="AlphaFoldDB" id="G2QDI4"/>
<dbReference type="HOGENOM" id="CLU_1705467_0_0_1"/>
<dbReference type="VEuPathDB" id="FungiDB:MYCTH_2126499"/>
<protein>
    <recommendedName>
        <fullName evidence="2">Carboxylesterase type B domain-containing protein</fullName>
    </recommendedName>
</protein>
<gene>
    <name evidence="3" type="ORF">MYCTH_2126499</name>
</gene>
<evidence type="ECO:0000256" key="1">
    <source>
        <dbReference type="SAM" id="SignalP"/>
    </source>
</evidence>
<dbReference type="KEGG" id="mtm:MYCTH_2126499"/>
<keyword evidence="1" id="KW-0732">Signal</keyword>
<dbReference type="Pfam" id="PF00135">
    <property type="entry name" value="COesterase"/>
    <property type="match status" value="1"/>
</dbReference>
<evidence type="ECO:0000313" key="4">
    <source>
        <dbReference type="Proteomes" id="UP000007322"/>
    </source>
</evidence>
<sequence>MASWLISSLLTAASLALLVLPIDASPSPAHLRSSITFRDNSSTVPVVRVLNGSRRPCFTVSQPLNSSWEGVRNATAYPKHCIGYGGDNVGYELSEDCLYLNVLDDLHRALNSITTTAVDGVPLAHRFPPILDGDFVADYPSKQLREGASPECAR</sequence>
<feature type="domain" description="Carboxylesterase type B" evidence="2">
    <location>
        <begin position="58"/>
        <end position="103"/>
    </location>
</feature>
<keyword evidence="4" id="KW-1185">Reference proteome</keyword>
<proteinExistence type="predicted"/>
<feature type="chain" id="PRO_5003436200" description="Carboxylesterase type B domain-containing protein" evidence="1">
    <location>
        <begin position="25"/>
        <end position="154"/>
    </location>
</feature>
<dbReference type="InterPro" id="IPR029058">
    <property type="entry name" value="AB_hydrolase_fold"/>
</dbReference>
<evidence type="ECO:0000259" key="2">
    <source>
        <dbReference type="Pfam" id="PF00135"/>
    </source>
</evidence>
<dbReference type="RefSeq" id="XP_003662741.1">
    <property type="nucleotide sequence ID" value="XM_003662693.1"/>
</dbReference>
<accession>G2QDI4</accession>
<dbReference type="Gene3D" id="3.40.50.1820">
    <property type="entry name" value="alpha/beta hydrolase"/>
    <property type="match status" value="1"/>
</dbReference>
<dbReference type="OrthoDB" id="408631at2759"/>
<dbReference type="EMBL" id="CP003004">
    <property type="protein sequence ID" value="AEO57496.1"/>
    <property type="molecule type" value="Genomic_DNA"/>
</dbReference>
<name>G2QDI4_THET4</name>
<feature type="signal peptide" evidence="1">
    <location>
        <begin position="1"/>
        <end position="24"/>
    </location>
</feature>
<evidence type="ECO:0000313" key="3">
    <source>
        <dbReference type="EMBL" id="AEO57496.1"/>
    </source>
</evidence>
<dbReference type="SUPFAM" id="SSF53474">
    <property type="entry name" value="alpha/beta-Hydrolases"/>
    <property type="match status" value="1"/>
</dbReference>
<organism evidence="3 4">
    <name type="scientific">Thermothelomyces thermophilus (strain ATCC 42464 / BCRC 31852 / DSM 1799)</name>
    <name type="common">Sporotrichum thermophile</name>
    <dbReference type="NCBI Taxonomy" id="573729"/>
    <lineage>
        <taxon>Eukaryota</taxon>
        <taxon>Fungi</taxon>
        <taxon>Dikarya</taxon>
        <taxon>Ascomycota</taxon>
        <taxon>Pezizomycotina</taxon>
        <taxon>Sordariomycetes</taxon>
        <taxon>Sordariomycetidae</taxon>
        <taxon>Sordariales</taxon>
        <taxon>Chaetomiaceae</taxon>
        <taxon>Thermothelomyces</taxon>
    </lineage>
</organism>
<dbReference type="GeneID" id="11507367"/>
<dbReference type="Proteomes" id="UP000007322">
    <property type="component" value="Chromosome 3"/>
</dbReference>
<reference evidence="3 4" key="1">
    <citation type="journal article" date="2011" name="Nat. Biotechnol.">
        <title>Comparative genomic analysis of the thermophilic biomass-degrading fungi Myceliophthora thermophila and Thielavia terrestris.</title>
        <authorList>
            <person name="Berka R.M."/>
            <person name="Grigoriev I.V."/>
            <person name="Otillar R."/>
            <person name="Salamov A."/>
            <person name="Grimwood J."/>
            <person name="Reid I."/>
            <person name="Ishmael N."/>
            <person name="John T."/>
            <person name="Darmond C."/>
            <person name="Moisan M.-C."/>
            <person name="Henrissat B."/>
            <person name="Coutinho P.M."/>
            <person name="Lombard V."/>
            <person name="Natvig D.O."/>
            <person name="Lindquist E."/>
            <person name="Schmutz J."/>
            <person name="Lucas S."/>
            <person name="Harris P."/>
            <person name="Powlowski J."/>
            <person name="Bellemare A."/>
            <person name="Taylor D."/>
            <person name="Butler G."/>
            <person name="de Vries R.P."/>
            <person name="Allijn I.E."/>
            <person name="van den Brink J."/>
            <person name="Ushinsky S."/>
            <person name="Storms R."/>
            <person name="Powell A.J."/>
            <person name="Paulsen I.T."/>
            <person name="Elbourne L.D.H."/>
            <person name="Baker S.E."/>
            <person name="Magnuson J."/>
            <person name="LaBoissiere S."/>
            <person name="Clutterbuck A.J."/>
            <person name="Martinez D."/>
            <person name="Wogulis M."/>
            <person name="de Leon A.L."/>
            <person name="Rey M.W."/>
            <person name="Tsang A."/>
        </authorList>
    </citation>
    <scope>NUCLEOTIDE SEQUENCE [LARGE SCALE GENOMIC DNA]</scope>
    <source>
        <strain evidence="4">ATCC 42464 / BCRC 31852 / DSM 1799</strain>
    </source>
</reference>
<dbReference type="InterPro" id="IPR002018">
    <property type="entry name" value="CarbesteraseB"/>
</dbReference>